<evidence type="ECO:0000313" key="3">
    <source>
        <dbReference type="EMBL" id="WOL12456.1"/>
    </source>
</evidence>
<dbReference type="AlphaFoldDB" id="A0AAQ3QH04"/>
<sequence length="128" mass="14100">MAGKLGKIKCMLKRWHSRSRTLSSSRTPSHDDDAWQPFSAAGNHDDGAPAGVHPVYVGQSRRRYLVSSDLVDHPLFQVLGQRSVDSDGGAATVMAGCEVVMFEHLLWMLENADPAPESIEELVQFYAC</sequence>
<comment type="similarity">
    <text evidence="1">Belongs to the ARG7 family.</text>
</comment>
<accession>A0AAQ3QH04</accession>
<evidence type="ECO:0000256" key="1">
    <source>
        <dbReference type="ARBA" id="ARBA00006974"/>
    </source>
</evidence>
<keyword evidence="4" id="KW-1185">Reference proteome</keyword>
<evidence type="ECO:0008006" key="5">
    <source>
        <dbReference type="Google" id="ProtNLM"/>
    </source>
</evidence>
<feature type="region of interest" description="Disordered" evidence="2">
    <location>
        <begin position="19"/>
        <end position="52"/>
    </location>
</feature>
<evidence type="ECO:0000313" key="4">
    <source>
        <dbReference type="Proteomes" id="UP001327560"/>
    </source>
</evidence>
<dbReference type="Proteomes" id="UP001327560">
    <property type="component" value="Chromosome 6"/>
</dbReference>
<gene>
    <name evidence="3" type="ORF">Cni_G21223</name>
</gene>
<dbReference type="GO" id="GO:0009733">
    <property type="term" value="P:response to auxin"/>
    <property type="evidence" value="ECO:0007669"/>
    <property type="project" value="InterPro"/>
</dbReference>
<proteinExistence type="inferred from homology"/>
<dbReference type="Pfam" id="PF02519">
    <property type="entry name" value="Auxin_inducible"/>
    <property type="match status" value="1"/>
</dbReference>
<dbReference type="PANTHER" id="PTHR35296">
    <property type="entry name" value="EXPRESSED PROTEIN"/>
    <property type="match status" value="1"/>
</dbReference>
<evidence type="ECO:0000256" key="2">
    <source>
        <dbReference type="SAM" id="MobiDB-lite"/>
    </source>
</evidence>
<protein>
    <recommendedName>
        <fullName evidence="5">SAUR family protein</fullName>
    </recommendedName>
</protein>
<dbReference type="InterPro" id="IPR003676">
    <property type="entry name" value="SAUR_fam"/>
</dbReference>
<name>A0AAQ3QH04_9LILI</name>
<dbReference type="EMBL" id="CP136895">
    <property type="protein sequence ID" value="WOL12456.1"/>
    <property type="molecule type" value="Genomic_DNA"/>
</dbReference>
<reference evidence="3 4" key="1">
    <citation type="submission" date="2023-10" db="EMBL/GenBank/DDBJ databases">
        <title>Chromosome-scale genome assembly provides insights into flower coloration mechanisms of Canna indica.</title>
        <authorList>
            <person name="Li C."/>
        </authorList>
    </citation>
    <scope>NUCLEOTIDE SEQUENCE [LARGE SCALE GENOMIC DNA]</scope>
    <source>
        <tissue evidence="3">Flower</tissue>
    </source>
</reference>
<organism evidence="3 4">
    <name type="scientific">Canna indica</name>
    <name type="common">Indian-shot</name>
    <dbReference type="NCBI Taxonomy" id="4628"/>
    <lineage>
        <taxon>Eukaryota</taxon>
        <taxon>Viridiplantae</taxon>
        <taxon>Streptophyta</taxon>
        <taxon>Embryophyta</taxon>
        <taxon>Tracheophyta</taxon>
        <taxon>Spermatophyta</taxon>
        <taxon>Magnoliopsida</taxon>
        <taxon>Liliopsida</taxon>
        <taxon>Zingiberales</taxon>
        <taxon>Cannaceae</taxon>
        <taxon>Canna</taxon>
    </lineage>
</organism>
<dbReference type="PANTHER" id="PTHR35296:SF8">
    <property type="entry name" value="SMALL AUXIN-UP RNA-RELATED"/>
    <property type="match status" value="1"/>
</dbReference>